<proteinExistence type="predicted"/>
<comment type="caution">
    <text evidence="1">The sequence shown here is derived from an EMBL/GenBank/DDBJ whole genome shotgun (WGS) entry which is preliminary data.</text>
</comment>
<dbReference type="InParanoid" id="A0A401H0U8"/>
<evidence type="ECO:0000313" key="1">
    <source>
        <dbReference type="EMBL" id="GBE88038.1"/>
    </source>
</evidence>
<evidence type="ECO:0000313" key="2">
    <source>
        <dbReference type="Proteomes" id="UP000287166"/>
    </source>
</evidence>
<reference evidence="1 2" key="1">
    <citation type="journal article" date="2018" name="Sci. Rep.">
        <title>Genome sequence of the cauliflower mushroom Sparassis crispa (Hanabiratake) and its association with beneficial usage.</title>
        <authorList>
            <person name="Kiyama R."/>
            <person name="Furutani Y."/>
            <person name="Kawaguchi K."/>
            <person name="Nakanishi T."/>
        </authorList>
    </citation>
    <scope>NUCLEOTIDE SEQUENCE [LARGE SCALE GENOMIC DNA]</scope>
</reference>
<organism evidence="1 2">
    <name type="scientific">Sparassis crispa</name>
    <dbReference type="NCBI Taxonomy" id="139825"/>
    <lineage>
        <taxon>Eukaryota</taxon>
        <taxon>Fungi</taxon>
        <taxon>Dikarya</taxon>
        <taxon>Basidiomycota</taxon>
        <taxon>Agaricomycotina</taxon>
        <taxon>Agaricomycetes</taxon>
        <taxon>Polyporales</taxon>
        <taxon>Sparassidaceae</taxon>
        <taxon>Sparassis</taxon>
    </lineage>
</organism>
<keyword evidence="2" id="KW-1185">Reference proteome</keyword>
<dbReference type="AlphaFoldDB" id="A0A401H0U8"/>
<dbReference type="Proteomes" id="UP000287166">
    <property type="component" value="Unassembled WGS sequence"/>
</dbReference>
<sequence length="134" mass="15276">MCSLDDPIYLKFSAKAATLYVSTTKDDLRRTIIQSLFFNRRSKVWTTPYTGSAFCRFERTTDQSLGLHLRVKIRELVKLQLPDYDGYISMPVKGESFVRGGKPWTIYSETGSVNLEALPDKMRVETEGGAKDRP</sequence>
<dbReference type="EMBL" id="BFAD01000012">
    <property type="protein sequence ID" value="GBE88038.1"/>
    <property type="molecule type" value="Genomic_DNA"/>
</dbReference>
<dbReference type="GeneID" id="38784955"/>
<gene>
    <name evidence="1" type="ORF">SCP_1202660</name>
</gene>
<protein>
    <submittedName>
        <fullName evidence="1">Uncharacterized protein</fullName>
    </submittedName>
</protein>
<name>A0A401H0U8_9APHY</name>
<accession>A0A401H0U8</accession>
<dbReference type="RefSeq" id="XP_027618951.1">
    <property type="nucleotide sequence ID" value="XM_027763150.1"/>
</dbReference>